<evidence type="ECO:0000313" key="5">
    <source>
        <dbReference type="Proteomes" id="UP000029995"/>
    </source>
</evidence>
<evidence type="ECO:0000256" key="2">
    <source>
        <dbReference type="PROSITE-ProRule" id="PRU00110"/>
    </source>
</evidence>
<reference evidence="4 5" key="1">
    <citation type="submission" date="2014-01" db="EMBL/GenBank/DDBJ databases">
        <title>Genome sequence determination for a cystic fibrosis isolate, Inquilinus limosus.</title>
        <authorList>
            <person name="Pino M."/>
            <person name="Di Conza J."/>
            <person name="Gutkind G."/>
        </authorList>
    </citation>
    <scope>NUCLEOTIDE SEQUENCE [LARGE SCALE GENOMIC DNA]</scope>
    <source>
        <strain evidence="4 5">MP06</strain>
    </source>
</reference>
<evidence type="ECO:0000259" key="3">
    <source>
        <dbReference type="PROSITE" id="PS50894"/>
    </source>
</evidence>
<name>A0A0A0DF46_9PROT</name>
<proteinExistence type="predicted"/>
<dbReference type="InterPro" id="IPR036641">
    <property type="entry name" value="HPT_dom_sf"/>
</dbReference>
<feature type="domain" description="HPt" evidence="3">
    <location>
        <begin position="6"/>
        <end position="104"/>
    </location>
</feature>
<dbReference type="GO" id="GO:0000160">
    <property type="term" value="P:phosphorelay signal transduction system"/>
    <property type="evidence" value="ECO:0007669"/>
    <property type="project" value="UniProtKB-KW"/>
</dbReference>
<feature type="modified residue" description="Phosphohistidine" evidence="2">
    <location>
        <position position="51"/>
    </location>
</feature>
<comment type="caution">
    <text evidence="4">The sequence shown here is derived from an EMBL/GenBank/DDBJ whole genome shotgun (WGS) entry which is preliminary data.</text>
</comment>
<gene>
    <name evidence="4" type="ORF">P409_03450</name>
</gene>
<keyword evidence="1" id="KW-0902">Two-component regulatory system</keyword>
<dbReference type="Pfam" id="PF01627">
    <property type="entry name" value="Hpt"/>
    <property type="match status" value="1"/>
</dbReference>
<dbReference type="Gene3D" id="1.20.120.160">
    <property type="entry name" value="HPT domain"/>
    <property type="match status" value="1"/>
</dbReference>
<evidence type="ECO:0000256" key="1">
    <source>
        <dbReference type="ARBA" id="ARBA00023012"/>
    </source>
</evidence>
<accession>A0A0A0DF46</accession>
<dbReference type="Proteomes" id="UP000029995">
    <property type="component" value="Unassembled WGS sequence"/>
</dbReference>
<protein>
    <recommendedName>
        <fullName evidence="3">HPt domain-containing protein</fullName>
    </recommendedName>
</protein>
<keyword evidence="2" id="KW-0597">Phosphoprotein</keyword>
<dbReference type="GO" id="GO:0004672">
    <property type="term" value="F:protein kinase activity"/>
    <property type="evidence" value="ECO:0007669"/>
    <property type="project" value="UniProtKB-ARBA"/>
</dbReference>
<dbReference type="InterPro" id="IPR008207">
    <property type="entry name" value="Sig_transdc_His_kin_Hpt_dom"/>
</dbReference>
<organism evidence="4 5">
    <name type="scientific">Inquilinus limosus MP06</name>
    <dbReference type="NCBI Taxonomy" id="1398085"/>
    <lineage>
        <taxon>Bacteria</taxon>
        <taxon>Pseudomonadati</taxon>
        <taxon>Pseudomonadota</taxon>
        <taxon>Alphaproteobacteria</taxon>
        <taxon>Rhodospirillales</taxon>
        <taxon>Rhodospirillaceae</taxon>
        <taxon>Inquilinus</taxon>
    </lineage>
</organism>
<dbReference type="RefSeq" id="WP_034831728.1">
    <property type="nucleotide sequence ID" value="NZ_JANX01000019.1"/>
</dbReference>
<evidence type="ECO:0000313" key="4">
    <source>
        <dbReference type="EMBL" id="KGM35617.1"/>
    </source>
</evidence>
<dbReference type="SUPFAM" id="SSF47226">
    <property type="entry name" value="Histidine-containing phosphotransfer domain, HPT domain"/>
    <property type="match status" value="1"/>
</dbReference>
<dbReference type="OrthoDB" id="7889027at2"/>
<dbReference type="PROSITE" id="PS50894">
    <property type="entry name" value="HPT"/>
    <property type="match status" value="1"/>
</dbReference>
<dbReference type="EMBL" id="JANX01000019">
    <property type="protein sequence ID" value="KGM35617.1"/>
    <property type="molecule type" value="Genomic_DNA"/>
</dbReference>
<dbReference type="AlphaFoldDB" id="A0A0A0DF46"/>
<sequence length="104" mass="10547">MTQDALQAHLDRLRAKFAAELPQKLAEAETLLAALRAGDGEALTGLRFVAHRLNGTGGTMGFVALSQAAAELEARLDACLKAGGAGPHDVTAIAEGLAAVKAAA</sequence>